<keyword evidence="2" id="KW-1003">Cell membrane</keyword>
<keyword evidence="5 7" id="KW-0472">Membrane</keyword>
<dbReference type="Pfam" id="PF02687">
    <property type="entry name" value="FtsX"/>
    <property type="match status" value="1"/>
</dbReference>
<keyword evidence="11" id="KW-1185">Reference proteome</keyword>
<name>A0ABU3BFV1_9FLAO</name>
<dbReference type="InterPro" id="IPR003838">
    <property type="entry name" value="ABC3_permease_C"/>
</dbReference>
<dbReference type="Pfam" id="PF12704">
    <property type="entry name" value="MacB_PCD"/>
    <property type="match status" value="1"/>
</dbReference>
<dbReference type="RefSeq" id="WP_311384656.1">
    <property type="nucleotide sequence ID" value="NZ_JAVRHU010000001.1"/>
</dbReference>
<evidence type="ECO:0000256" key="1">
    <source>
        <dbReference type="ARBA" id="ARBA00004651"/>
    </source>
</evidence>
<feature type="transmembrane region" description="Helical" evidence="7">
    <location>
        <begin position="21"/>
        <end position="41"/>
    </location>
</feature>
<dbReference type="InterPro" id="IPR050250">
    <property type="entry name" value="Macrolide_Exporter_MacB"/>
</dbReference>
<comment type="similarity">
    <text evidence="6">Belongs to the ABC-4 integral membrane protein family.</text>
</comment>
<evidence type="ECO:0000256" key="7">
    <source>
        <dbReference type="SAM" id="Phobius"/>
    </source>
</evidence>
<evidence type="ECO:0000256" key="3">
    <source>
        <dbReference type="ARBA" id="ARBA00022692"/>
    </source>
</evidence>
<dbReference type="Proteomes" id="UP001250662">
    <property type="component" value="Unassembled WGS sequence"/>
</dbReference>
<dbReference type="PANTHER" id="PTHR30572">
    <property type="entry name" value="MEMBRANE COMPONENT OF TRANSPORTER-RELATED"/>
    <property type="match status" value="1"/>
</dbReference>
<comment type="subcellular location">
    <subcellularLocation>
        <location evidence="1">Cell membrane</location>
        <topology evidence="1">Multi-pass membrane protein</topology>
    </subcellularLocation>
</comment>
<dbReference type="InterPro" id="IPR025857">
    <property type="entry name" value="MacB_PCD"/>
</dbReference>
<dbReference type="EMBL" id="JAVRHU010000001">
    <property type="protein sequence ID" value="MDT0621024.1"/>
    <property type="molecule type" value="Genomic_DNA"/>
</dbReference>
<feature type="domain" description="MacB-like periplasmic core" evidence="9">
    <location>
        <begin position="21"/>
        <end position="239"/>
    </location>
</feature>
<keyword evidence="3 7" id="KW-0812">Transmembrane</keyword>
<accession>A0ABU3BFV1</accession>
<evidence type="ECO:0000256" key="4">
    <source>
        <dbReference type="ARBA" id="ARBA00022989"/>
    </source>
</evidence>
<evidence type="ECO:0000256" key="2">
    <source>
        <dbReference type="ARBA" id="ARBA00022475"/>
    </source>
</evidence>
<feature type="transmembrane region" description="Helical" evidence="7">
    <location>
        <begin position="288"/>
        <end position="313"/>
    </location>
</feature>
<organism evidence="10 11">
    <name type="scientific">Croceitalea vernalis</name>
    <dbReference type="NCBI Taxonomy" id="3075599"/>
    <lineage>
        <taxon>Bacteria</taxon>
        <taxon>Pseudomonadati</taxon>
        <taxon>Bacteroidota</taxon>
        <taxon>Flavobacteriia</taxon>
        <taxon>Flavobacteriales</taxon>
        <taxon>Flavobacteriaceae</taxon>
        <taxon>Croceitalea</taxon>
    </lineage>
</organism>
<dbReference type="PANTHER" id="PTHR30572:SF4">
    <property type="entry name" value="ABC TRANSPORTER PERMEASE YTRF"/>
    <property type="match status" value="1"/>
</dbReference>
<feature type="domain" description="ABC3 transporter permease C-terminal" evidence="8">
    <location>
        <begin position="292"/>
        <end position="406"/>
    </location>
</feature>
<evidence type="ECO:0000313" key="10">
    <source>
        <dbReference type="EMBL" id="MDT0621024.1"/>
    </source>
</evidence>
<evidence type="ECO:0000256" key="6">
    <source>
        <dbReference type="ARBA" id="ARBA00038076"/>
    </source>
</evidence>
<comment type="caution">
    <text evidence="10">The sequence shown here is derived from an EMBL/GenBank/DDBJ whole genome shotgun (WGS) entry which is preliminary data.</text>
</comment>
<evidence type="ECO:0000256" key="5">
    <source>
        <dbReference type="ARBA" id="ARBA00023136"/>
    </source>
</evidence>
<proteinExistence type="inferred from homology"/>
<protein>
    <submittedName>
        <fullName evidence="10">ABC transporter permease</fullName>
    </submittedName>
</protein>
<evidence type="ECO:0000259" key="9">
    <source>
        <dbReference type="Pfam" id="PF12704"/>
    </source>
</evidence>
<evidence type="ECO:0000313" key="11">
    <source>
        <dbReference type="Proteomes" id="UP001250662"/>
    </source>
</evidence>
<evidence type="ECO:0000259" key="8">
    <source>
        <dbReference type="Pfam" id="PF02687"/>
    </source>
</evidence>
<sequence length="416" mass="46290">MFDIERWQEIFDTIRKNKLRTFLTGVSVASGIFILVILLGFGQGMQNGIEAEFKGDAATSIWVWPGRTTIEYKGLNPGRRIQLRNENYDVIANQMGEGYEKASVLYFPQNVKVVYDNNLLVYNVAGTTPDLQTIENEYLSEGRYINEADVHNNRKVAVISNKIKREVFADLDSPLGEYITISGAGFKIIGVFGEYGDDEGEEERIFIPLSTAQLTFNGGDKINNLNYMLPDQGSIGETVANSEKFVTEMKSYLNEVHGVSPEDERAIRVWNPIEEAKRYYALTGNIKFFFWFVGVCTIIAGVVGVSNIMMIVVKERTREIGIRKALGAKPLGIIAMILHESIFVTAISGFSGLILSMALLEIVGPNIEIDYVLNPSVNFQVAFATVIVLVVAGAIAGFFPAWRAVRVHTIDALRDE</sequence>
<gene>
    <name evidence="10" type="ORF">RM520_05275</name>
</gene>
<reference evidence="10 11" key="1">
    <citation type="submission" date="2023-09" db="EMBL/GenBank/DDBJ databases">
        <authorList>
            <person name="Rey-Velasco X."/>
        </authorList>
    </citation>
    <scope>NUCLEOTIDE SEQUENCE [LARGE SCALE GENOMIC DNA]</scope>
    <source>
        <strain evidence="10 11">P007</strain>
    </source>
</reference>
<feature type="transmembrane region" description="Helical" evidence="7">
    <location>
        <begin position="379"/>
        <end position="399"/>
    </location>
</feature>
<keyword evidence="4 7" id="KW-1133">Transmembrane helix</keyword>
<feature type="transmembrane region" description="Helical" evidence="7">
    <location>
        <begin position="333"/>
        <end position="359"/>
    </location>
</feature>